<proteinExistence type="predicted"/>
<name>A0A1X0DZY1_9MYCO</name>
<dbReference type="Gene3D" id="3.30.1050.10">
    <property type="entry name" value="SCP2 sterol-binding domain"/>
    <property type="match status" value="1"/>
</dbReference>
<evidence type="ECO:0000313" key="2">
    <source>
        <dbReference type="EMBL" id="ORA77875.1"/>
    </source>
</evidence>
<organism evidence="2 3">
    <name type="scientific">Mycolicibacter kumamotonensis</name>
    <dbReference type="NCBI Taxonomy" id="354243"/>
    <lineage>
        <taxon>Bacteria</taxon>
        <taxon>Bacillati</taxon>
        <taxon>Actinomycetota</taxon>
        <taxon>Actinomycetes</taxon>
        <taxon>Mycobacteriales</taxon>
        <taxon>Mycobacteriaceae</taxon>
        <taxon>Mycolicibacter</taxon>
    </lineage>
</organism>
<evidence type="ECO:0000259" key="1">
    <source>
        <dbReference type="Pfam" id="PF02036"/>
    </source>
</evidence>
<gene>
    <name evidence="2" type="ORF">BST28_16730</name>
</gene>
<reference evidence="2 3" key="1">
    <citation type="submission" date="2017-02" db="EMBL/GenBank/DDBJ databases">
        <title>The new phylogeny of genus Mycobacterium.</title>
        <authorList>
            <person name="Tortoli E."/>
            <person name="Trovato A."/>
            <person name="Cirillo D.M."/>
        </authorList>
    </citation>
    <scope>NUCLEOTIDE SEQUENCE [LARGE SCALE GENOMIC DNA]</scope>
    <source>
        <strain evidence="2 3">DSM 45093</strain>
    </source>
</reference>
<dbReference type="SUPFAM" id="SSF55718">
    <property type="entry name" value="SCP-like"/>
    <property type="match status" value="1"/>
</dbReference>
<dbReference type="RefSeq" id="WP_083081985.1">
    <property type="nucleotide sequence ID" value="NZ_MVHU01000027.1"/>
</dbReference>
<comment type="caution">
    <text evidence="2">The sequence shown here is derived from an EMBL/GenBank/DDBJ whole genome shotgun (WGS) entry which is preliminary data.</text>
</comment>
<dbReference type="EMBL" id="MVHU01000027">
    <property type="protein sequence ID" value="ORA77875.1"/>
    <property type="molecule type" value="Genomic_DNA"/>
</dbReference>
<evidence type="ECO:0000313" key="3">
    <source>
        <dbReference type="Proteomes" id="UP000192713"/>
    </source>
</evidence>
<dbReference type="InterPro" id="IPR036527">
    <property type="entry name" value="SCP2_sterol-bd_dom_sf"/>
</dbReference>
<dbReference type="AlphaFoldDB" id="A0A1X0DZY1"/>
<dbReference type="InterPro" id="IPR003033">
    <property type="entry name" value="SCP2_sterol-bd_dom"/>
</dbReference>
<dbReference type="Pfam" id="PF02036">
    <property type="entry name" value="SCP2"/>
    <property type="match status" value="1"/>
</dbReference>
<dbReference type="Proteomes" id="UP000192713">
    <property type="component" value="Unassembled WGS sequence"/>
</dbReference>
<sequence>MAVFKDEDEVYTFLAGIFRRGLEKEGLADKLVNSGVVLRVHYTDPDAVVTVDMPNKVVQTGAGSTAVPNVELFMSADTGNKFWLGKVNLTMAMAKGTVRAKGPAAKLIKMIPQAKNLFPEYRLMLQSQDRQDLIDA</sequence>
<feature type="domain" description="SCP2" evidence="1">
    <location>
        <begin position="28"/>
        <end position="110"/>
    </location>
</feature>
<accession>A0A1X0DZY1</accession>
<protein>
    <submittedName>
        <fullName evidence="2">Sterol carrier protein</fullName>
    </submittedName>
</protein>